<dbReference type="NCBIfam" id="TIGR02538">
    <property type="entry name" value="type_IV_pilB"/>
    <property type="match status" value="1"/>
</dbReference>
<dbReference type="FunFam" id="3.40.50.300:FF:000398">
    <property type="entry name" value="Type IV pilus assembly ATPase PilB"/>
    <property type="match status" value="1"/>
</dbReference>
<dbReference type="GO" id="GO:0016887">
    <property type="term" value="F:ATP hydrolysis activity"/>
    <property type="evidence" value="ECO:0007669"/>
    <property type="project" value="InterPro"/>
</dbReference>
<dbReference type="InterPro" id="IPR013374">
    <property type="entry name" value="ATPase_typ4_pilus-assembl_PilB"/>
</dbReference>
<keyword evidence="9" id="KW-1185">Reference proteome</keyword>
<proteinExistence type="inferred from homology"/>
<dbReference type="GO" id="GO:0005524">
    <property type="term" value="F:ATP binding"/>
    <property type="evidence" value="ECO:0007669"/>
    <property type="project" value="UniProtKB-KW"/>
</dbReference>
<dbReference type="Gene3D" id="3.30.450.90">
    <property type="match status" value="1"/>
</dbReference>
<organism evidence="8 9">
    <name type="scientific">Alkalispirillum mobile</name>
    <dbReference type="NCBI Taxonomy" id="85925"/>
    <lineage>
        <taxon>Bacteria</taxon>
        <taxon>Pseudomonadati</taxon>
        <taxon>Pseudomonadota</taxon>
        <taxon>Gammaproteobacteria</taxon>
        <taxon>Chromatiales</taxon>
        <taxon>Ectothiorhodospiraceae</taxon>
        <taxon>Alkalispirillum</taxon>
    </lineage>
</organism>
<evidence type="ECO:0000259" key="7">
    <source>
        <dbReference type="PROSITE" id="PS00662"/>
    </source>
</evidence>
<keyword evidence="4" id="KW-0547">Nucleotide-binding</keyword>
<evidence type="ECO:0000313" key="9">
    <source>
        <dbReference type="Proteomes" id="UP000275461"/>
    </source>
</evidence>
<protein>
    <submittedName>
        <fullName evidence="8">Type IV pilus assembly protein PilB</fullName>
    </submittedName>
</protein>
<evidence type="ECO:0000256" key="6">
    <source>
        <dbReference type="SAM" id="MobiDB-lite"/>
    </source>
</evidence>
<keyword evidence="3" id="KW-0963">Cytoplasm</keyword>
<dbReference type="GO" id="GO:0005886">
    <property type="term" value="C:plasma membrane"/>
    <property type="evidence" value="ECO:0007669"/>
    <property type="project" value="TreeGrafter"/>
</dbReference>
<dbReference type="InterPro" id="IPR001482">
    <property type="entry name" value="T2SS/T4SS_dom"/>
</dbReference>
<comment type="subcellular location">
    <subcellularLocation>
        <location evidence="1">Cytoplasm</location>
    </subcellularLocation>
</comment>
<dbReference type="Proteomes" id="UP000275461">
    <property type="component" value="Unassembled WGS sequence"/>
</dbReference>
<comment type="similarity">
    <text evidence="2">Belongs to the GSP E family.</text>
</comment>
<dbReference type="Pfam" id="PF00437">
    <property type="entry name" value="T2SSE"/>
    <property type="match status" value="1"/>
</dbReference>
<gene>
    <name evidence="8" type="ORF">DFR31_1684</name>
</gene>
<dbReference type="CDD" id="cd01129">
    <property type="entry name" value="PulE-GspE-like"/>
    <property type="match status" value="1"/>
</dbReference>
<reference evidence="8 9" key="1">
    <citation type="submission" date="2018-10" db="EMBL/GenBank/DDBJ databases">
        <title>Genomic Encyclopedia of Type Strains, Phase IV (KMG-IV): sequencing the most valuable type-strain genomes for metagenomic binning, comparative biology and taxonomic classification.</title>
        <authorList>
            <person name="Goeker M."/>
        </authorList>
    </citation>
    <scope>NUCLEOTIDE SEQUENCE [LARGE SCALE GENOMIC DNA]</scope>
    <source>
        <strain evidence="8 9">DSM 12769</strain>
    </source>
</reference>
<dbReference type="Gene3D" id="3.30.300.160">
    <property type="entry name" value="Type II secretion system, protein E, N-terminal domain"/>
    <property type="match status" value="1"/>
</dbReference>
<name>A0A498C0F6_9GAMM</name>
<evidence type="ECO:0000256" key="3">
    <source>
        <dbReference type="ARBA" id="ARBA00022490"/>
    </source>
</evidence>
<dbReference type="AlphaFoldDB" id="A0A498C0F6"/>
<dbReference type="GO" id="GO:0005737">
    <property type="term" value="C:cytoplasm"/>
    <property type="evidence" value="ECO:0007669"/>
    <property type="project" value="UniProtKB-SubCell"/>
</dbReference>
<dbReference type="SUPFAM" id="SSF160246">
    <property type="entry name" value="EspE N-terminal domain-like"/>
    <property type="match status" value="1"/>
</dbReference>
<evidence type="ECO:0000256" key="2">
    <source>
        <dbReference type="ARBA" id="ARBA00006611"/>
    </source>
</evidence>
<evidence type="ECO:0000256" key="1">
    <source>
        <dbReference type="ARBA" id="ARBA00004496"/>
    </source>
</evidence>
<dbReference type="PROSITE" id="PS00662">
    <property type="entry name" value="T2SP_E"/>
    <property type="match status" value="1"/>
</dbReference>
<dbReference type="InterPro" id="IPR037257">
    <property type="entry name" value="T2SS_E_N_sf"/>
</dbReference>
<dbReference type="InterPro" id="IPR007831">
    <property type="entry name" value="T2SS_GspE_N"/>
</dbReference>
<dbReference type="PANTHER" id="PTHR30258">
    <property type="entry name" value="TYPE II SECRETION SYSTEM PROTEIN GSPE-RELATED"/>
    <property type="match status" value="1"/>
</dbReference>
<dbReference type="FunFam" id="3.30.450.90:FF:000001">
    <property type="entry name" value="Type II secretion system ATPase GspE"/>
    <property type="match status" value="1"/>
</dbReference>
<dbReference type="Gene3D" id="3.40.50.300">
    <property type="entry name" value="P-loop containing nucleotide triphosphate hydrolases"/>
    <property type="match status" value="1"/>
</dbReference>
<comment type="caution">
    <text evidence="8">The sequence shown here is derived from an EMBL/GenBank/DDBJ whole genome shotgun (WGS) entry which is preliminary data.</text>
</comment>
<feature type="region of interest" description="Disordered" evidence="6">
    <location>
        <begin position="169"/>
        <end position="189"/>
    </location>
</feature>
<dbReference type="GO" id="GO:0009297">
    <property type="term" value="P:pilus assembly"/>
    <property type="evidence" value="ECO:0007669"/>
    <property type="project" value="InterPro"/>
</dbReference>
<feature type="domain" description="Bacterial type II secretion system protein E" evidence="7">
    <location>
        <begin position="396"/>
        <end position="410"/>
    </location>
</feature>
<evidence type="ECO:0000313" key="8">
    <source>
        <dbReference type="EMBL" id="RLK48579.1"/>
    </source>
</evidence>
<evidence type="ECO:0000256" key="4">
    <source>
        <dbReference type="ARBA" id="ARBA00022741"/>
    </source>
</evidence>
<dbReference type="SUPFAM" id="SSF52540">
    <property type="entry name" value="P-loop containing nucleoside triphosphate hydrolases"/>
    <property type="match status" value="1"/>
</dbReference>
<dbReference type="RefSeq" id="WP_121442230.1">
    <property type="nucleotide sequence ID" value="NZ_RCDA01000002.1"/>
</dbReference>
<sequence>MVTANPSVRLSGLAGRLVREGLLNEDTARRLTEEALKKRRPLISHLVESKALPAHEVVQQAAIEFGIPALDLNAVEIDTAAIKLVSEKLIRTHNALPLFRRGKRLFLGVVDPTNLEALDEIKFHTGLTTEAILVEPDKLAQVMEKALEQAAGGDSALKELDLEDDLENLSISSGEDEDDAEPTFGKEGEKDDAPVVRFVNKLLLDAIRKGASDIHFEPFEKEYRVRFRQDGILHEVSRPPVNLAGRLAARLKVMSRMDIAEKRVPQDGRIKMSISRNRAIDFRVSTCPTLFGEKVVLRILDPSSAQMGIDQLGYEPEQKQLYQDALSKPYGMILVTGPTGSGKTVSLYTGLNILNTPDRNISTAEDPSEINMPGVNQVNINPKAGLTFASVLRAFLRQDPDIIMVGEIRDLETAEIAIKAAQTGHLVLSTLHTNDAPQTLTRLANMGVPAYNIASSVTLIIAQRLARRLCSHCKTPEDVPREALLEEGFTEEDLDAGVTVYAPQGCEHCTEGYKGRVGIYQVMPVSEEMGRIIMEGGNAIQLADQAAKEGVNDLRRSGLLKVIQGVTSLQEVNRVTKD</sequence>
<dbReference type="InterPro" id="IPR027417">
    <property type="entry name" value="P-loop_NTPase"/>
</dbReference>
<dbReference type="EMBL" id="RCDA01000002">
    <property type="protein sequence ID" value="RLK48579.1"/>
    <property type="molecule type" value="Genomic_DNA"/>
</dbReference>
<accession>A0A498C0F6</accession>
<dbReference type="OrthoDB" id="9804785at2"/>
<keyword evidence="5" id="KW-0067">ATP-binding</keyword>
<dbReference type="PANTHER" id="PTHR30258:SF1">
    <property type="entry name" value="PROTEIN TRANSPORT PROTEIN HOFB HOMOLOG"/>
    <property type="match status" value="1"/>
</dbReference>
<dbReference type="Pfam" id="PF05157">
    <property type="entry name" value="MshEN"/>
    <property type="match status" value="1"/>
</dbReference>
<evidence type="ECO:0000256" key="5">
    <source>
        <dbReference type="ARBA" id="ARBA00022840"/>
    </source>
</evidence>